<feature type="non-terminal residue" evidence="1">
    <location>
        <position position="1"/>
    </location>
</feature>
<accession>A0A0F8WFD8</accession>
<comment type="caution">
    <text evidence="1">The sequence shown here is derived from an EMBL/GenBank/DDBJ whole genome shotgun (WGS) entry which is preliminary data.</text>
</comment>
<sequence>DGTYRVRADYGVVCEHDIENRRSMEISLLPATLHDIHEEAIGQIHGVARSHNDQDRDWDD</sequence>
<evidence type="ECO:0000313" key="1">
    <source>
        <dbReference type="EMBL" id="KKK55303.1"/>
    </source>
</evidence>
<protein>
    <submittedName>
        <fullName evidence="1">Uncharacterized protein</fullName>
    </submittedName>
</protein>
<dbReference type="AlphaFoldDB" id="A0A0F8WFD8"/>
<dbReference type="EMBL" id="LAZR01065563">
    <property type="protein sequence ID" value="KKK55303.1"/>
    <property type="molecule type" value="Genomic_DNA"/>
</dbReference>
<reference evidence="1" key="1">
    <citation type="journal article" date="2015" name="Nature">
        <title>Complex archaea that bridge the gap between prokaryotes and eukaryotes.</title>
        <authorList>
            <person name="Spang A."/>
            <person name="Saw J.H."/>
            <person name="Jorgensen S.L."/>
            <person name="Zaremba-Niedzwiedzka K."/>
            <person name="Martijn J."/>
            <person name="Lind A.E."/>
            <person name="van Eijk R."/>
            <person name="Schleper C."/>
            <person name="Guy L."/>
            <person name="Ettema T.J."/>
        </authorList>
    </citation>
    <scope>NUCLEOTIDE SEQUENCE</scope>
</reference>
<gene>
    <name evidence="1" type="ORF">LCGC14_3075910</name>
</gene>
<organism evidence="1">
    <name type="scientific">marine sediment metagenome</name>
    <dbReference type="NCBI Taxonomy" id="412755"/>
    <lineage>
        <taxon>unclassified sequences</taxon>
        <taxon>metagenomes</taxon>
        <taxon>ecological metagenomes</taxon>
    </lineage>
</organism>
<name>A0A0F8WFD8_9ZZZZ</name>
<proteinExistence type="predicted"/>